<gene>
    <name evidence="1" type="ORF">HMPREF9015_00900</name>
</gene>
<reference evidence="1 2" key="1">
    <citation type="submission" date="2013-06" db="EMBL/GenBank/DDBJ databases">
        <authorList>
            <person name="Weinstock G."/>
            <person name="Sodergren E."/>
            <person name="Lobos E.A."/>
            <person name="Fulton L."/>
            <person name="Fulton R."/>
            <person name="Courtney L."/>
            <person name="Fronick C."/>
            <person name="O'Laughlin M."/>
            <person name="Godfrey J."/>
            <person name="Wilson R.M."/>
            <person name="Miner T."/>
            <person name="Farmer C."/>
            <person name="Delehaunty K."/>
            <person name="Cordes M."/>
            <person name="Minx P."/>
            <person name="Tomlinson C."/>
            <person name="Chen J."/>
            <person name="Wollam A."/>
            <person name="Pepin K.H."/>
            <person name="Bhonagiri V."/>
            <person name="Zhang X."/>
            <person name="Warren W."/>
            <person name="Mitreva M."/>
            <person name="Mardis E.R."/>
            <person name="Wilson R.K."/>
        </authorList>
    </citation>
    <scope>NUCLEOTIDE SEQUENCE [LARGE SCALE GENOMIC DNA]</scope>
    <source>
        <strain evidence="1 2">F0279</strain>
    </source>
</reference>
<comment type="caution">
    <text evidence="1">The sequence shown here is derived from an EMBL/GenBank/DDBJ whole genome shotgun (WGS) entry which is preliminary data.</text>
</comment>
<protein>
    <submittedName>
        <fullName evidence="1">Uncharacterized protein</fullName>
    </submittedName>
</protein>
<dbReference type="HOGENOM" id="CLU_3169800_0_0_0"/>
<evidence type="ECO:0000313" key="2">
    <source>
        <dbReference type="Proteomes" id="UP000016626"/>
    </source>
</evidence>
<dbReference type="EMBL" id="AWVM01000046">
    <property type="protein sequence ID" value="ERK52219.1"/>
    <property type="molecule type" value="Genomic_DNA"/>
</dbReference>
<dbReference type="AlphaFoldDB" id="U2Q824"/>
<proteinExistence type="predicted"/>
<evidence type="ECO:0000313" key="1">
    <source>
        <dbReference type="EMBL" id="ERK52219.1"/>
    </source>
</evidence>
<accession>U2Q824</accession>
<dbReference type="Proteomes" id="UP000016626">
    <property type="component" value="Unassembled WGS sequence"/>
</dbReference>
<name>U2Q824_LEPWF</name>
<sequence length="47" mass="5861">MLISFKKQKFFRKIIKKNIDLLFITEIQYKFTSKPKNKNYKSRMVFK</sequence>
<organism evidence="1 2">
    <name type="scientific">Leptotrichia wadei (strain F0279)</name>
    <dbReference type="NCBI Taxonomy" id="888055"/>
    <lineage>
        <taxon>Bacteria</taxon>
        <taxon>Fusobacteriati</taxon>
        <taxon>Fusobacteriota</taxon>
        <taxon>Fusobacteriia</taxon>
        <taxon>Fusobacteriales</taxon>
        <taxon>Leptotrichiaceae</taxon>
        <taxon>Leptotrichia</taxon>
    </lineage>
</organism>